<feature type="compositionally biased region" description="Basic and acidic residues" evidence="1">
    <location>
        <begin position="1"/>
        <end position="20"/>
    </location>
</feature>
<sequence>MSDAKPVPDAKAVPDSKAVPDAKAVPNAKAPSRMLDAQFITSYKNLTFDETRRQVYLRRYSEYSPVWETWQTFNRADFINPLVLDTQAWYTESADRAITLRMEMTLKLCGLEIIKPVLVVPVLKKQHSPYLHWGVGDVTLQKDQEIAESGQDYAYRAKFRWTRVFNNTVQLSPFRARGLTADADGVLVGDIDLNTLANAGIATWELMIVRLQLAPGYQGKACLEDARMLVTFRDKNVAESVEVKKKLNFESQDLGVDKNSNGKVVFSCDLQGVETEDEPWFGPQAVPPTPDIPDPQPVKGPLLEVKKERKIRPLTPNGSFYAQHTKWKLYNGVEPYTGYAFDVEGKPIPYYYEESAEGRITDGPTTVAEMEAKDLEFDRQSLKQAAKRQRVAREKAAAELDELLGDLRASKDATPASSATSTARTGTQPTTIKQPAVQGSAASKSVTPTPVATKSSTPAPPSAGSGAANIATTAKQPTPPSSQAPASTALTKPAAVKPASSMPGSTPSNTTSTAPASSAPASQPVATAPAGAIGGSAAKTTTPSSKGGK</sequence>
<keyword evidence="3" id="KW-1185">Reference proteome</keyword>
<feature type="region of interest" description="Disordered" evidence="1">
    <location>
        <begin position="408"/>
        <end position="549"/>
    </location>
</feature>
<evidence type="ECO:0000313" key="2">
    <source>
        <dbReference type="EMBL" id="KAF2485131.1"/>
    </source>
</evidence>
<feature type="compositionally biased region" description="Low complexity" evidence="1">
    <location>
        <begin position="412"/>
        <end position="427"/>
    </location>
</feature>
<dbReference type="GeneID" id="54479898"/>
<dbReference type="RefSeq" id="XP_033591700.1">
    <property type="nucleotide sequence ID" value="XM_033738897.1"/>
</dbReference>
<accession>A0A6A6PZE2</accession>
<dbReference type="AlphaFoldDB" id="A0A6A6PZE2"/>
<name>A0A6A6PZE2_9PEZI</name>
<feature type="compositionally biased region" description="Polar residues" evidence="1">
    <location>
        <begin position="538"/>
        <end position="549"/>
    </location>
</feature>
<dbReference type="Proteomes" id="UP000799767">
    <property type="component" value="Unassembled WGS sequence"/>
</dbReference>
<evidence type="ECO:0000313" key="3">
    <source>
        <dbReference type="Proteomes" id="UP000799767"/>
    </source>
</evidence>
<proteinExistence type="predicted"/>
<dbReference type="EMBL" id="MU001633">
    <property type="protein sequence ID" value="KAF2485131.1"/>
    <property type="molecule type" value="Genomic_DNA"/>
</dbReference>
<feature type="compositionally biased region" description="Low complexity" evidence="1">
    <location>
        <begin position="500"/>
        <end position="530"/>
    </location>
</feature>
<feature type="compositionally biased region" description="Low complexity" evidence="1">
    <location>
        <begin position="445"/>
        <end position="468"/>
    </location>
</feature>
<reference evidence="2" key="1">
    <citation type="journal article" date="2020" name="Stud. Mycol.">
        <title>101 Dothideomycetes genomes: a test case for predicting lifestyles and emergence of pathogens.</title>
        <authorList>
            <person name="Haridas S."/>
            <person name="Albert R."/>
            <person name="Binder M."/>
            <person name="Bloem J."/>
            <person name="Labutti K."/>
            <person name="Salamov A."/>
            <person name="Andreopoulos B."/>
            <person name="Baker S."/>
            <person name="Barry K."/>
            <person name="Bills G."/>
            <person name="Bluhm B."/>
            <person name="Cannon C."/>
            <person name="Castanera R."/>
            <person name="Culley D."/>
            <person name="Daum C."/>
            <person name="Ezra D."/>
            <person name="Gonzalez J."/>
            <person name="Henrissat B."/>
            <person name="Kuo A."/>
            <person name="Liang C."/>
            <person name="Lipzen A."/>
            <person name="Lutzoni F."/>
            <person name="Magnuson J."/>
            <person name="Mondo S."/>
            <person name="Nolan M."/>
            <person name="Ohm R."/>
            <person name="Pangilinan J."/>
            <person name="Park H.-J."/>
            <person name="Ramirez L."/>
            <person name="Alfaro M."/>
            <person name="Sun H."/>
            <person name="Tritt A."/>
            <person name="Yoshinaga Y."/>
            <person name="Zwiers L.-H."/>
            <person name="Turgeon B."/>
            <person name="Goodwin S."/>
            <person name="Spatafora J."/>
            <person name="Crous P."/>
            <person name="Grigoriev I."/>
        </authorList>
    </citation>
    <scope>NUCLEOTIDE SEQUENCE</scope>
    <source>
        <strain evidence="2">CBS 113389</strain>
    </source>
</reference>
<organism evidence="2 3">
    <name type="scientific">Neohortaea acidophila</name>
    <dbReference type="NCBI Taxonomy" id="245834"/>
    <lineage>
        <taxon>Eukaryota</taxon>
        <taxon>Fungi</taxon>
        <taxon>Dikarya</taxon>
        <taxon>Ascomycota</taxon>
        <taxon>Pezizomycotina</taxon>
        <taxon>Dothideomycetes</taxon>
        <taxon>Dothideomycetidae</taxon>
        <taxon>Mycosphaerellales</taxon>
        <taxon>Teratosphaeriaceae</taxon>
        <taxon>Neohortaea</taxon>
    </lineage>
</organism>
<gene>
    <name evidence="2" type="ORF">BDY17DRAFT_97149</name>
</gene>
<feature type="region of interest" description="Disordered" evidence="1">
    <location>
        <begin position="1"/>
        <end position="24"/>
    </location>
</feature>
<evidence type="ECO:0000256" key="1">
    <source>
        <dbReference type="SAM" id="MobiDB-lite"/>
    </source>
</evidence>
<protein>
    <submittedName>
        <fullName evidence="2">Uncharacterized protein</fullName>
    </submittedName>
</protein>